<protein>
    <submittedName>
        <fullName evidence="7">TetR family transcriptional regulator</fullName>
    </submittedName>
</protein>
<evidence type="ECO:0000259" key="6">
    <source>
        <dbReference type="PROSITE" id="PS50977"/>
    </source>
</evidence>
<feature type="transmembrane region" description="Helical" evidence="5">
    <location>
        <begin position="145"/>
        <end position="167"/>
    </location>
</feature>
<dbReference type="SUPFAM" id="SSF48498">
    <property type="entry name" value="Tetracyclin repressor-like, C-terminal domain"/>
    <property type="match status" value="1"/>
</dbReference>
<dbReference type="Gene3D" id="1.10.10.60">
    <property type="entry name" value="Homeodomain-like"/>
    <property type="match status" value="1"/>
</dbReference>
<proteinExistence type="predicted"/>
<keyword evidence="1" id="KW-0805">Transcription regulation</keyword>
<evidence type="ECO:0000256" key="5">
    <source>
        <dbReference type="SAM" id="Phobius"/>
    </source>
</evidence>
<gene>
    <name evidence="7" type="ORF">GPX89_31605</name>
</gene>
<dbReference type="PROSITE" id="PS50977">
    <property type="entry name" value="HTH_TETR_2"/>
    <property type="match status" value="1"/>
</dbReference>
<dbReference type="GO" id="GO:0045892">
    <property type="term" value="P:negative regulation of DNA-templated transcription"/>
    <property type="evidence" value="ECO:0007669"/>
    <property type="project" value="InterPro"/>
</dbReference>
<evidence type="ECO:0000313" key="7">
    <source>
        <dbReference type="EMBL" id="MVU81770.1"/>
    </source>
</evidence>
<keyword evidence="5" id="KW-0472">Membrane</keyword>
<evidence type="ECO:0000256" key="2">
    <source>
        <dbReference type="ARBA" id="ARBA00023125"/>
    </source>
</evidence>
<evidence type="ECO:0000256" key="4">
    <source>
        <dbReference type="PROSITE-ProRule" id="PRU00335"/>
    </source>
</evidence>
<dbReference type="Proteomes" id="UP000466794">
    <property type="component" value="Unassembled WGS sequence"/>
</dbReference>
<dbReference type="InterPro" id="IPR009057">
    <property type="entry name" value="Homeodomain-like_sf"/>
</dbReference>
<dbReference type="InterPro" id="IPR036271">
    <property type="entry name" value="Tet_transcr_reg_TetR-rel_C_sf"/>
</dbReference>
<dbReference type="Pfam" id="PF00440">
    <property type="entry name" value="TetR_N"/>
    <property type="match status" value="1"/>
</dbReference>
<organism evidence="7 8">
    <name type="scientific">Nocardia terrae</name>
    <dbReference type="NCBI Taxonomy" id="2675851"/>
    <lineage>
        <taxon>Bacteria</taxon>
        <taxon>Bacillati</taxon>
        <taxon>Actinomycetota</taxon>
        <taxon>Actinomycetes</taxon>
        <taxon>Mycobacteriales</taxon>
        <taxon>Nocardiaceae</taxon>
        <taxon>Nocardia</taxon>
    </lineage>
</organism>
<name>A0A7K1V541_9NOCA</name>
<feature type="DNA-binding region" description="H-T-H motif" evidence="4">
    <location>
        <begin position="44"/>
        <end position="63"/>
    </location>
</feature>
<dbReference type="EMBL" id="WRPP01000007">
    <property type="protein sequence ID" value="MVU81770.1"/>
    <property type="molecule type" value="Genomic_DNA"/>
</dbReference>
<dbReference type="InterPro" id="IPR004111">
    <property type="entry name" value="Repressor_TetR_C"/>
</dbReference>
<dbReference type="AlphaFoldDB" id="A0A7K1V541"/>
<dbReference type="Gene3D" id="1.10.357.10">
    <property type="entry name" value="Tetracycline Repressor, domain 2"/>
    <property type="match status" value="1"/>
</dbReference>
<reference evidence="7 8" key="1">
    <citation type="submission" date="2019-12" db="EMBL/GenBank/DDBJ databases">
        <title>Nocardia sp. nov. ET3-3 isolated from soil.</title>
        <authorList>
            <person name="Kanchanasin P."/>
            <person name="Tanasupawat S."/>
            <person name="Yuki M."/>
            <person name="Kudo T."/>
        </authorList>
    </citation>
    <scope>NUCLEOTIDE SEQUENCE [LARGE SCALE GENOMIC DNA]</scope>
    <source>
        <strain evidence="7 8">ET3-3</strain>
    </source>
</reference>
<keyword evidence="2 4" id="KW-0238">DNA-binding</keyword>
<feature type="transmembrane region" description="Helical" evidence="5">
    <location>
        <begin position="107"/>
        <end position="125"/>
    </location>
</feature>
<evidence type="ECO:0000256" key="3">
    <source>
        <dbReference type="ARBA" id="ARBA00023163"/>
    </source>
</evidence>
<evidence type="ECO:0000256" key="1">
    <source>
        <dbReference type="ARBA" id="ARBA00023015"/>
    </source>
</evidence>
<keyword evidence="3" id="KW-0804">Transcription</keyword>
<sequence length="250" mass="27283">MTETSPAPTVWARRPRRERPGLSVERIVAEAVSLMDAEGIEALTMRALGARLGAGATSMYRHVANRDELLELAVDLVYAEIEVPQCDNPEGWRAALTGYAQSMRSMVVRHGWIAAALPGVGLYYLGPNMLRLNNSLVEVFLAAGFPMAEINIGISTVLGYVVGMSAAEASWLTKVARCGKSEQELVDELWPVFERAISAHPRVAESIAARSESIEARAETDLCAVRDAKFRYGLDRLLDGLQTRLTGPAR</sequence>
<keyword evidence="5" id="KW-0812">Transmembrane</keyword>
<dbReference type="RefSeq" id="WP_157391382.1">
    <property type="nucleotide sequence ID" value="NZ_WRPP01000007.1"/>
</dbReference>
<feature type="domain" description="HTH tetR-type" evidence="6">
    <location>
        <begin position="21"/>
        <end position="81"/>
    </location>
</feature>
<keyword evidence="5" id="KW-1133">Transmembrane helix</keyword>
<dbReference type="InterPro" id="IPR001647">
    <property type="entry name" value="HTH_TetR"/>
</dbReference>
<accession>A0A7K1V541</accession>
<comment type="caution">
    <text evidence="7">The sequence shown here is derived from an EMBL/GenBank/DDBJ whole genome shotgun (WGS) entry which is preliminary data.</text>
</comment>
<dbReference type="Pfam" id="PF02909">
    <property type="entry name" value="TetR_C_1"/>
    <property type="match status" value="1"/>
</dbReference>
<keyword evidence="8" id="KW-1185">Reference proteome</keyword>
<dbReference type="SUPFAM" id="SSF46689">
    <property type="entry name" value="Homeodomain-like"/>
    <property type="match status" value="1"/>
</dbReference>
<evidence type="ECO:0000313" key="8">
    <source>
        <dbReference type="Proteomes" id="UP000466794"/>
    </source>
</evidence>
<dbReference type="GO" id="GO:0003677">
    <property type="term" value="F:DNA binding"/>
    <property type="evidence" value="ECO:0007669"/>
    <property type="project" value="UniProtKB-UniRule"/>
</dbReference>